<accession>A0A834L6R1</accession>
<dbReference type="GO" id="GO:0071163">
    <property type="term" value="P:DNA replication preinitiation complex assembly"/>
    <property type="evidence" value="ECO:0007669"/>
    <property type="project" value="InterPro"/>
</dbReference>
<feature type="compositionally biased region" description="Polar residues" evidence="3">
    <location>
        <begin position="37"/>
        <end position="49"/>
    </location>
</feature>
<evidence type="ECO:0000259" key="4">
    <source>
        <dbReference type="SMART" id="SM01075"/>
    </source>
</evidence>
<dbReference type="Pfam" id="PF16679">
    <property type="entry name" value="CDT1_C"/>
    <property type="match status" value="1"/>
</dbReference>
<feature type="compositionally biased region" description="Polar residues" evidence="3">
    <location>
        <begin position="1"/>
        <end position="10"/>
    </location>
</feature>
<feature type="domain" description="CDT1 Geminin-binding" evidence="4">
    <location>
        <begin position="135"/>
        <end position="264"/>
    </location>
</feature>
<dbReference type="OrthoDB" id="341730at2759"/>
<evidence type="ECO:0000313" key="5">
    <source>
        <dbReference type="EMBL" id="KAF7119548.1"/>
    </source>
</evidence>
<dbReference type="Proteomes" id="UP000626092">
    <property type="component" value="Unassembled WGS sequence"/>
</dbReference>
<evidence type="ECO:0000313" key="6">
    <source>
        <dbReference type="Proteomes" id="UP000626092"/>
    </source>
</evidence>
<dbReference type="InterPro" id="IPR038090">
    <property type="entry name" value="Cdt1_C_WH_dom_sf"/>
</dbReference>
<dbReference type="InterPro" id="IPR014939">
    <property type="entry name" value="CDT1_Gemini-bd-like"/>
</dbReference>
<evidence type="ECO:0000256" key="3">
    <source>
        <dbReference type="SAM" id="MobiDB-lite"/>
    </source>
</evidence>
<comment type="similarity">
    <text evidence="1">Belongs to the Cdt1 family.</text>
</comment>
<dbReference type="AlphaFoldDB" id="A0A834L6R1"/>
<sequence>MEASPDSNPFDSFKSKKILHSSSSQKPSPSEEITTKPVASNRSPWSAQTPEKPAGHPRRARNRRAAFSVKEVREEASKLNAPEQDRIRRSDPAGSSGQQIGSGSGKPKKKVDGPVKLPEKPWFLLVSDGAIEFVFRFEILGKFFDSLDSSIRLLRLKGSMSTFTNISPKVEYLTDRRFSYAHLAQLKFILPEVIEMKKVLVHDERTSCMKPDLHIAMNVDAIKNEGKLKSARGNSYMRKIFHSRLLDFFKAHPKGEVPEENLPEPFNKSKLVMHTGTSNASIPSLIGETSTGVLPEQQPAAATHLSHTFRKHFSQKVSRYATANSDQEKGTVAPQSSALPVSKLDIDQRSNEGRISASSAPSISKFSLKPSTSDKCSSLGASQARVPPSHLHMTPLKKRDLDNEASSVGTAPIQGTPAKLVSTPVKLMSATPALRPPKRSYMSPDDYTMTSQNKLIRRPLRNRSLKFDSPVKNAVVKDEVNHVGGLSVDNDVFDILPENLLKSIKEKERKASEEKDPAFSQAKRRQKTIANLPKLFDMIRFLFQSIKRSVVTKEEFMHQIVANHLDIVDRREVEEQLKLLQELAPEWIYEKLASSGDLLVCINKMFSPDLMRARLVEAK</sequence>
<name>A0A834L6R1_RHOSS</name>
<feature type="region of interest" description="Disordered" evidence="3">
    <location>
        <begin position="1"/>
        <end position="113"/>
    </location>
</feature>
<dbReference type="CDD" id="cd08767">
    <property type="entry name" value="Cdt1_c"/>
    <property type="match status" value="1"/>
</dbReference>
<keyword evidence="2" id="KW-0131">Cell cycle</keyword>
<dbReference type="CDD" id="cd08674">
    <property type="entry name" value="Cdt1_m"/>
    <property type="match status" value="1"/>
</dbReference>
<proteinExistence type="inferred from homology"/>
<evidence type="ECO:0000256" key="2">
    <source>
        <dbReference type="ARBA" id="ARBA00023306"/>
    </source>
</evidence>
<feature type="compositionally biased region" description="Basic and acidic residues" evidence="3">
    <location>
        <begin position="70"/>
        <end position="91"/>
    </location>
</feature>
<dbReference type="EMBL" id="WJXA01000013">
    <property type="protein sequence ID" value="KAF7119548.1"/>
    <property type="molecule type" value="Genomic_DNA"/>
</dbReference>
<dbReference type="PANTHER" id="PTHR28637">
    <property type="entry name" value="DNA REPLICATION FACTOR CDT1"/>
    <property type="match status" value="1"/>
</dbReference>
<dbReference type="GO" id="GO:0000076">
    <property type="term" value="P:DNA replication checkpoint signaling"/>
    <property type="evidence" value="ECO:0007669"/>
    <property type="project" value="TreeGrafter"/>
</dbReference>
<protein>
    <recommendedName>
        <fullName evidence="4">CDT1 Geminin-binding domain-containing protein</fullName>
    </recommendedName>
</protein>
<dbReference type="InterPro" id="IPR036390">
    <property type="entry name" value="WH_DNA-bd_sf"/>
</dbReference>
<dbReference type="PANTHER" id="PTHR28637:SF1">
    <property type="entry name" value="DNA REPLICATION FACTOR CDT1"/>
    <property type="match status" value="1"/>
</dbReference>
<organism evidence="5 6">
    <name type="scientific">Rhododendron simsii</name>
    <name type="common">Sims's rhododendron</name>
    <dbReference type="NCBI Taxonomy" id="118357"/>
    <lineage>
        <taxon>Eukaryota</taxon>
        <taxon>Viridiplantae</taxon>
        <taxon>Streptophyta</taxon>
        <taxon>Embryophyta</taxon>
        <taxon>Tracheophyta</taxon>
        <taxon>Spermatophyta</taxon>
        <taxon>Magnoliopsida</taxon>
        <taxon>eudicotyledons</taxon>
        <taxon>Gunneridae</taxon>
        <taxon>Pentapetalae</taxon>
        <taxon>asterids</taxon>
        <taxon>Ericales</taxon>
        <taxon>Ericaceae</taxon>
        <taxon>Ericoideae</taxon>
        <taxon>Rhodoreae</taxon>
        <taxon>Rhododendron</taxon>
    </lineage>
</organism>
<dbReference type="FunFam" id="1.10.10.1420:FF:000003">
    <property type="entry name" value="CDT1-like protein a chloroplastic"/>
    <property type="match status" value="1"/>
</dbReference>
<feature type="compositionally biased region" description="Polar residues" evidence="3">
    <location>
        <begin position="369"/>
        <end position="381"/>
    </location>
</feature>
<gene>
    <name evidence="5" type="ORF">RHSIM_Rhsim13G0033900</name>
</gene>
<evidence type="ECO:0000256" key="1">
    <source>
        <dbReference type="ARBA" id="ARBA00008356"/>
    </source>
</evidence>
<comment type="caution">
    <text evidence="5">The sequence shown here is derived from an EMBL/GenBank/DDBJ whole genome shotgun (WGS) entry which is preliminary data.</text>
</comment>
<dbReference type="SMART" id="SM01075">
    <property type="entry name" value="CDT1"/>
    <property type="match status" value="1"/>
</dbReference>
<feature type="compositionally biased region" description="Low complexity" evidence="3">
    <location>
        <begin position="355"/>
        <end position="364"/>
    </location>
</feature>
<feature type="compositionally biased region" description="Low complexity" evidence="3">
    <location>
        <begin position="21"/>
        <end position="30"/>
    </location>
</feature>
<feature type="region of interest" description="Disordered" evidence="3">
    <location>
        <begin position="320"/>
        <end position="394"/>
    </location>
</feature>
<dbReference type="GO" id="GO:0070182">
    <property type="term" value="F:DNA polymerase binding"/>
    <property type="evidence" value="ECO:0007669"/>
    <property type="project" value="TreeGrafter"/>
</dbReference>
<dbReference type="SUPFAM" id="SSF46785">
    <property type="entry name" value="Winged helix' DNA-binding domain"/>
    <property type="match status" value="1"/>
</dbReference>
<dbReference type="GO" id="GO:0005634">
    <property type="term" value="C:nucleus"/>
    <property type="evidence" value="ECO:0007669"/>
    <property type="project" value="TreeGrafter"/>
</dbReference>
<dbReference type="Pfam" id="PF08839">
    <property type="entry name" value="CDT1"/>
    <property type="match status" value="1"/>
</dbReference>
<dbReference type="Gene3D" id="1.10.10.1420">
    <property type="entry name" value="DNA replication factor Cdt1, C-terminal WH domain"/>
    <property type="match status" value="1"/>
</dbReference>
<keyword evidence="6" id="KW-1185">Reference proteome</keyword>
<dbReference type="GO" id="GO:0030174">
    <property type="term" value="P:regulation of DNA-templated DNA replication initiation"/>
    <property type="evidence" value="ECO:0007669"/>
    <property type="project" value="InterPro"/>
</dbReference>
<reference evidence="5" key="1">
    <citation type="submission" date="2019-11" db="EMBL/GenBank/DDBJ databases">
        <authorList>
            <person name="Liu Y."/>
            <person name="Hou J."/>
            <person name="Li T.-Q."/>
            <person name="Guan C.-H."/>
            <person name="Wu X."/>
            <person name="Wu H.-Z."/>
            <person name="Ling F."/>
            <person name="Zhang R."/>
            <person name="Shi X.-G."/>
            <person name="Ren J.-P."/>
            <person name="Chen E.-F."/>
            <person name="Sun J.-M."/>
        </authorList>
    </citation>
    <scope>NUCLEOTIDE SEQUENCE</scope>
    <source>
        <strain evidence="5">Adult_tree_wgs_1</strain>
        <tissue evidence="5">Leaves</tissue>
    </source>
</reference>
<dbReference type="InterPro" id="IPR045173">
    <property type="entry name" value="Cdt1"/>
</dbReference>
<dbReference type="GO" id="GO:0000278">
    <property type="term" value="P:mitotic cell cycle"/>
    <property type="evidence" value="ECO:0007669"/>
    <property type="project" value="TreeGrafter"/>
</dbReference>
<dbReference type="GO" id="GO:0003677">
    <property type="term" value="F:DNA binding"/>
    <property type="evidence" value="ECO:0007669"/>
    <property type="project" value="InterPro"/>
</dbReference>
<dbReference type="InterPro" id="IPR032054">
    <property type="entry name" value="Cdt1_C"/>
</dbReference>
<feature type="compositionally biased region" description="Basic residues" evidence="3">
    <location>
        <begin position="55"/>
        <end position="64"/>
    </location>
</feature>